<feature type="transmembrane region" description="Helical" evidence="1">
    <location>
        <begin position="266"/>
        <end position="285"/>
    </location>
</feature>
<dbReference type="RefSeq" id="WP_343859092.1">
    <property type="nucleotide sequence ID" value="NZ_BAAAFD010000004.1"/>
</dbReference>
<proteinExistence type="predicted"/>
<feature type="transmembrane region" description="Helical" evidence="1">
    <location>
        <begin position="297"/>
        <end position="320"/>
    </location>
</feature>
<comment type="caution">
    <text evidence="3">The sequence shown here is derived from an EMBL/GenBank/DDBJ whole genome shotgun (WGS) entry which is preliminary data.</text>
</comment>
<organism evidence="3 4">
    <name type="scientific">Aliiglaciecola litoralis</name>
    <dbReference type="NCBI Taxonomy" id="582857"/>
    <lineage>
        <taxon>Bacteria</taxon>
        <taxon>Pseudomonadati</taxon>
        <taxon>Pseudomonadota</taxon>
        <taxon>Gammaproteobacteria</taxon>
        <taxon>Alteromonadales</taxon>
        <taxon>Alteromonadaceae</taxon>
        <taxon>Aliiglaciecola</taxon>
    </lineage>
</organism>
<dbReference type="InterPro" id="IPR050834">
    <property type="entry name" value="Glycosyltransf_2"/>
</dbReference>
<evidence type="ECO:0000256" key="1">
    <source>
        <dbReference type="SAM" id="Phobius"/>
    </source>
</evidence>
<keyword evidence="1" id="KW-0472">Membrane</keyword>
<feature type="domain" description="Glycosyltransferase 2-like" evidence="2">
    <location>
        <begin position="8"/>
        <end position="114"/>
    </location>
</feature>
<dbReference type="EMBL" id="BAAAFD010000004">
    <property type="protein sequence ID" value="GAA0856492.1"/>
    <property type="molecule type" value="Genomic_DNA"/>
</dbReference>
<evidence type="ECO:0000313" key="3">
    <source>
        <dbReference type="EMBL" id="GAA0856492.1"/>
    </source>
</evidence>
<dbReference type="Gene3D" id="3.90.550.10">
    <property type="entry name" value="Spore Coat Polysaccharide Biosynthesis Protein SpsA, Chain A"/>
    <property type="match status" value="1"/>
</dbReference>
<accession>A0ABN1LIG2</accession>
<keyword evidence="1" id="KW-0812">Transmembrane</keyword>
<sequence length="350" mass="39613">MVKTIALLMPSLNEEDSVALTLDSIFQSSRLPDEIIVADGGSSDRTLEIVQQYSDRGVELKIVKNPEVYAGAGRNRAFEVSNSDILMLMDFGNCAAPDWIEKMAVPFEQDPDMDFVSGAFLPQSQSDFEHVVACILYHSNSLMGKIPLAELMKQMPKDHSPGALSLAISRTMWEKLDGMPGWLRAAEDKLFGRKMMTFKPRYCLLPDAKISHHMRSTSWQVFEQMKVYSRGNLRTRLVHKHVAKIMLMYIGLLISIPFIINFPPSILPVSFMAALYVWKSGVSKVKKVDGRIHKKAFIFYASQIVLARDLGILAGSILGWGDWLFKPEFKRKFESYVRDTELAERPLSLE</sequence>
<dbReference type="InterPro" id="IPR029044">
    <property type="entry name" value="Nucleotide-diphossugar_trans"/>
</dbReference>
<gene>
    <name evidence="3" type="ORF">GCM10009114_18650</name>
</gene>
<keyword evidence="1" id="KW-1133">Transmembrane helix</keyword>
<protein>
    <recommendedName>
        <fullName evidence="2">Glycosyltransferase 2-like domain-containing protein</fullName>
    </recommendedName>
</protein>
<dbReference type="Pfam" id="PF00535">
    <property type="entry name" value="Glycos_transf_2"/>
    <property type="match status" value="1"/>
</dbReference>
<evidence type="ECO:0000259" key="2">
    <source>
        <dbReference type="Pfam" id="PF00535"/>
    </source>
</evidence>
<dbReference type="InterPro" id="IPR001173">
    <property type="entry name" value="Glyco_trans_2-like"/>
</dbReference>
<dbReference type="PANTHER" id="PTHR43685">
    <property type="entry name" value="GLYCOSYLTRANSFERASE"/>
    <property type="match status" value="1"/>
</dbReference>
<reference evidence="3 4" key="1">
    <citation type="journal article" date="2019" name="Int. J. Syst. Evol. Microbiol.">
        <title>The Global Catalogue of Microorganisms (GCM) 10K type strain sequencing project: providing services to taxonomists for standard genome sequencing and annotation.</title>
        <authorList>
            <consortium name="The Broad Institute Genomics Platform"/>
            <consortium name="The Broad Institute Genome Sequencing Center for Infectious Disease"/>
            <person name="Wu L."/>
            <person name="Ma J."/>
        </authorList>
    </citation>
    <scope>NUCLEOTIDE SEQUENCE [LARGE SCALE GENOMIC DNA]</scope>
    <source>
        <strain evidence="3 4">JCM 15896</strain>
    </source>
</reference>
<dbReference type="SUPFAM" id="SSF53448">
    <property type="entry name" value="Nucleotide-diphospho-sugar transferases"/>
    <property type="match status" value="1"/>
</dbReference>
<evidence type="ECO:0000313" key="4">
    <source>
        <dbReference type="Proteomes" id="UP001500359"/>
    </source>
</evidence>
<keyword evidence="4" id="KW-1185">Reference proteome</keyword>
<name>A0ABN1LIG2_9ALTE</name>
<dbReference type="Proteomes" id="UP001500359">
    <property type="component" value="Unassembled WGS sequence"/>
</dbReference>
<dbReference type="PANTHER" id="PTHR43685:SF14">
    <property type="entry name" value="GLYCOSYLTRANSFERASE 2-LIKE DOMAIN-CONTAINING PROTEIN"/>
    <property type="match status" value="1"/>
</dbReference>